<evidence type="ECO:0000313" key="3">
    <source>
        <dbReference type="Proteomes" id="UP001420932"/>
    </source>
</evidence>
<gene>
    <name evidence="2" type="ORF">Syun_010740</name>
</gene>
<sequence length="132" mass="14487">MTEAGVLTRSRATEESITHLQERVASLDAVPEKLDKLIDTVREHVENIQSSLTTLNLRVTGLEKQPARPSPPRSALLPTPEFPHLGAPSTFRPMLTSPNFLDPALRLLTLHTIRRVVGHQGVFPVASIISNA</sequence>
<protein>
    <submittedName>
        <fullName evidence="2">Uncharacterized protein</fullName>
    </submittedName>
</protein>
<proteinExistence type="predicted"/>
<reference evidence="2 3" key="1">
    <citation type="submission" date="2024-01" db="EMBL/GenBank/DDBJ databases">
        <title>Genome assemblies of Stephania.</title>
        <authorList>
            <person name="Yang L."/>
        </authorList>
    </citation>
    <scope>NUCLEOTIDE SEQUENCE [LARGE SCALE GENOMIC DNA]</scope>
    <source>
        <strain evidence="2">YNDBR</strain>
        <tissue evidence="2">Leaf</tissue>
    </source>
</reference>
<keyword evidence="3" id="KW-1185">Reference proteome</keyword>
<dbReference type="AlphaFoldDB" id="A0AAP0KH11"/>
<organism evidence="2 3">
    <name type="scientific">Stephania yunnanensis</name>
    <dbReference type="NCBI Taxonomy" id="152371"/>
    <lineage>
        <taxon>Eukaryota</taxon>
        <taxon>Viridiplantae</taxon>
        <taxon>Streptophyta</taxon>
        <taxon>Embryophyta</taxon>
        <taxon>Tracheophyta</taxon>
        <taxon>Spermatophyta</taxon>
        <taxon>Magnoliopsida</taxon>
        <taxon>Ranunculales</taxon>
        <taxon>Menispermaceae</taxon>
        <taxon>Menispermoideae</taxon>
        <taxon>Cissampelideae</taxon>
        <taxon>Stephania</taxon>
    </lineage>
</organism>
<dbReference type="Proteomes" id="UP001420932">
    <property type="component" value="Unassembled WGS sequence"/>
</dbReference>
<comment type="caution">
    <text evidence="2">The sequence shown here is derived from an EMBL/GenBank/DDBJ whole genome shotgun (WGS) entry which is preliminary data.</text>
</comment>
<feature type="region of interest" description="Disordered" evidence="1">
    <location>
        <begin position="62"/>
        <end position="89"/>
    </location>
</feature>
<accession>A0AAP0KH11</accession>
<dbReference type="EMBL" id="JBBNAF010000004">
    <property type="protein sequence ID" value="KAK9152431.1"/>
    <property type="molecule type" value="Genomic_DNA"/>
</dbReference>
<name>A0AAP0KH11_9MAGN</name>
<evidence type="ECO:0000313" key="2">
    <source>
        <dbReference type="EMBL" id="KAK9152431.1"/>
    </source>
</evidence>
<evidence type="ECO:0000256" key="1">
    <source>
        <dbReference type="SAM" id="MobiDB-lite"/>
    </source>
</evidence>